<protein>
    <submittedName>
        <fullName evidence="1">Uncharacterized protein</fullName>
    </submittedName>
</protein>
<dbReference type="AlphaFoldDB" id="A0A5N6K2G1"/>
<dbReference type="Proteomes" id="UP000326757">
    <property type="component" value="Unassembled WGS sequence"/>
</dbReference>
<reference evidence="1 2" key="1">
    <citation type="submission" date="2019-06" db="EMBL/GenBank/DDBJ databases">
        <title>Genome Sequence of the Brown Rot Fungal Pathogen Monilinia laxa.</title>
        <authorList>
            <person name="De Miccolis Angelini R.M."/>
            <person name="Landi L."/>
            <person name="Abate D."/>
            <person name="Pollastro S."/>
            <person name="Romanazzi G."/>
            <person name="Faretra F."/>
        </authorList>
    </citation>
    <scope>NUCLEOTIDE SEQUENCE [LARGE SCALE GENOMIC DNA]</scope>
    <source>
        <strain evidence="1 2">Mlax316</strain>
    </source>
</reference>
<organism evidence="1 2">
    <name type="scientific">Monilinia laxa</name>
    <name type="common">Brown rot fungus</name>
    <name type="synonym">Sclerotinia laxa</name>
    <dbReference type="NCBI Taxonomy" id="61186"/>
    <lineage>
        <taxon>Eukaryota</taxon>
        <taxon>Fungi</taxon>
        <taxon>Dikarya</taxon>
        <taxon>Ascomycota</taxon>
        <taxon>Pezizomycotina</taxon>
        <taxon>Leotiomycetes</taxon>
        <taxon>Helotiales</taxon>
        <taxon>Sclerotiniaceae</taxon>
        <taxon>Monilinia</taxon>
    </lineage>
</organism>
<name>A0A5N6K2G1_MONLA</name>
<gene>
    <name evidence="1" type="ORF">EYC80_009111</name>
</gene>
<evidence type="ECO:0000313" key="1">
    <source>
        <dbReference type="EMBL" id="KAB8296348.1"/>
    </source>
</evidence>
<accession>A0A5N6K2G1</accession>
<comment type="caution">
    <text evidence="1">The sequence shown here is derived from an EMBL/GenBank/DDBJ whole genome shotgun (WGS) entry which is preliminary data.</text>
</comment>
<dbReference type="EMBL" id="VIGI01000009">
    <property type="protein sequence ID" value="KAB8296348.1"/>
    <property type="molecule type" value="Genomic_DNA"/>
</dbReference>
<dbReference type="OrthoDB" id="10610740at2759"/>
<evidence type="ECO:0000313" key="2">
    <source>
        <dbReference type="Proteomes" id="UP000326757"/>
    </source>
</evidence>
<sequence>MLVYTNENLVEFVNVDLTNPEYQLNDFDIQTPIRLTITKKNFVTIHPQKPKLLKFAAVPNRCITESVIRVFIPRNSTILLLHLDQLQTLHIPNYCEKLSVDFAVNHPSPYSCSPSFPKSYNCPSDFDNAKKKRYRGRKLEDVVCECSKVKKEVFAGYRRKVPVLQNADEKQCNRTSHRNKNVEMKNYFAQNLICATS</sequence>
<keyword evidence="2" id="KW-1185">Reference proteome</keyword>
<proteinExistence type="predicted"/>